<dbReference type="PATRIC" id="fig|159743.3.peg.72"/>
<keyword evidence="4" id="KW-0326">Glycosidase</keyword>
<keyword evidence="2" id="KW-1133">Transmembrane helix</keyword>
<gene>
    <name evidence="4" type="ORF">QD47_00315</name>
</gene>
<dbReference type="InterPro" id="IPR050248">
    <property type="entry name" value="Polysacc_deacetylase_ArnD"/>
</dbReference>
<reference evidence="4 5" key="1">
    <citation type="submission" date="2014-11" db="EMBL/GenBank/DDBJ databases">
        <title>Draft Genome Sequences of Paenibacillus polymyxa NRRL B-30509 and Paenibacillus terrae NRRL B-30644, Strains from a Poultry Environment that Produce Tridecaptin A and Paenicidins.</title>
        <authorList>
            <person name="van Belkum M.J."/>
            <person name="Lohans C.T."/>
            <person name="Vederas J.C."/>
        </authorList>
    </citation>
    <scope>NUCLEOTIDE SEQUENCE [LARGE SCALE GENOMIC DNA]</scope>
    <source>
        <strain evidence="4 5">NRRL B-30644</strain>
    </source>
</reference>
<organism evidence="4 5">
    <name type="scientific">Paenibacillus terrae</name>
    <dbReference type="NCBI Taxonomy" id="159743"/>
    <lineage>
        <taxon>Bacteria</taxon>
        <taxon>Bacillati</taxon>
        <taxon>Bacillota</taxon>
        <taxon>Bacilli</taxon>
        <taxon>Bacillales</taxon>
        <taxon>Paenibacillaceae</taxon>
        <taxon>Paenibacillus</taxon>
    </lineage>
</organism>
<feature type="region of interest" description="Disordered" evidence="1">
    <location>
        <begin position="48"/>
        <end position="84"/>
    </location>
</feature>
<keyword evidence="4" id="KW-0119">Carbohydrate metabolism</keyword>
<evidence type="ECO:0000313" key="5">
    <source>
        <dbReference type="Proteomes" id="UP000032534"/>
    </source>
</evidence>
<dbReference type="EMBL" id="JTHP01000001">
    <property type="protein sequence ID" value="KJD47438.1"/>
    <property type="molecule type" value="Genomic_DNA"/>
</dbReference>
<name>A0A0D7X8V5_9BACL</name>
<keyword evidence="5" id="KW-1185">Reference proteome</keyword>
<protein>
    <submittedName>
        <fullName evidence="4">Xylanase deacetylase</fullName>
    </submittedName>
</protein>
<dbReference type="GO" id="GO:0045493">
    <property type="term" value="P:xylan catabolic process"/>
    <property type="evidence" value="ECO:0007669"/>
    <property type="project" value="UniProtKB-KW"/>
</dbReference>
<comment type="caution">
    <text evidence="4">The sequence shown here is derived from an EMBL/GenBank/DDBJ whole genome shotgun (WGS) entry which is preliminary data.</text>
</comment>
<dbReference type="Proteomes" id="UP000032534">
    <property type="component" value="Unassembled WGS sequence"/>
</dbReference>
<dbReference type="PROSITE" id="PS51677">
    <property type="entry name" value="NODB"/>
    <property type="match status" value="1"/>
</dbReference>
<dbReference type="GO" id="GO:0016810">
    <property type="term" value="F:hydrolase activity, acting on carbon-nitrogen (but not peptide) bonds"/>
    <property type="evidence" value="ECO:0007669"/>
    <property type="project" value="InterPro"/>
</dbReference>
<dbReference type="InterPro" id="IPR011330">
    <property type="entry name" value="Glyco_hydro/deAcase_b/a-brl"/>
</dbReference>
<keyword evidence="4" id="KW-0624">Polysaccharide degradation</keyword>
<dbReference type="CDD" id="cd10944">
    <property type="entry name" value="CE4_SmPgdA_like"/>
    <property type="match status" value="1"/>
</dbReference>
<dbReference type="GO" id="GO:0016798">
    <property type="term" value="F:hydrolase activity, acting on glycosyl bonds"/>
    <property type="evidence" value="ECO:0007669"/>
    <property type="project" value="UniProtKB-KW"/>
</dbReference>
<feature type="transmembrane region" description="Helical" evidence="2">
    <location>
        <begin position="21"/>
        <end position="40"/>
    </location>
</feature>
<evidence type="ECO:0000259" key="3">
    <source>
        <dbReference type="PROSITE" id="PS51677"/>
    </source>
</evidence>
<keyword evidence="4" id="KW-0858">Xylan degradation</keyword>
<evidence type="ECO:0000256" key="2">
    <source>
        <dbReference type="SAM" id="Phobius"/>
    </source>
</evidence>
<keyword evidence="4" id="KW-0378">Hydrolase</keyword>
<dbReference type="PANTHER" id="PTHR10587">
    <property type="entry name" value="GLYCOSYL TRANSFERASE-RELATED"/>
    <property type="match status" value="1"/>
</dbReference>
<evidence type="ECO:0000256" key="1">
    <source>
        <dbReference type="SAM" id="MobiDB-lite"/>
    </source>
</evidence>
<feature type="domain" description="NodB homology" evidence="3">
    <location>
        <begin position="113"/>
        <end position="315"/>
    </location>
</feature>
<dbReference type="AlphaFoldDB" id="A0A0D7X8V5"/>
<dbReference type="Gene3D" id="3.20.20.370">
    <property type="entry name" value="Glycoside hydrolase/deacetylase"/>
    <property type="match status" value="1"/>
</dbReference>
<dbReference type="SUPFAM" id="SSF88713">
    <property type="entry name" value="Glycoside hydrolase/deacetylase"/>
    <property type="match status" value="1"/>
</dbReference>
<proteinExistence type="predicted"/>
<keyword evidence="2" id="KW-0472">Membrane</keyword>
<sequence length="318" mass="35785">MEKSYTHSRTREHRLKRNKRRLLFVAILLFVIGCITLIVLKVSDSKPPAQTMEQAKKTDTVSNAKPTGKPTAESNGKVASQKDDAGVEDGAFVEKYLNQQMLGQKPDGADGKKVAYLSFDDGPSVTVTPEILDILKKQKVKATFFVVGKEADENEHTKNIIKRIVAEGHAIGNHTYSHNYKYLYPHKAVSTDNVMKDIEKNNQVLKSILGPDFSTRMIRFPGGHMTWKKKDPKGMAALDAALLKKDYHQVDWNVLTKDAEGRHKKAAGLINQFMKSVKGREKAVILMHDTYGKEETAKALPVIIEYLKKQGYEFKIMK</sequence>
<dbReference type="InterPro" id="IPR002509">
    <property type="entry name" value="NODB_dom"/>
</dbReference>
<accession>A0A0D7X8V5</accession>
<dbReference type="Pfam" id="PF01522">
    <property type="entry name" value="Polysacc_deac_1"/>
    <property type="match status" value="1"/>
</dbReference>
<dbReference type="RefSeq" id="WP_044644230.1">
    <property type="nucleotide sequence ID" value="NZ_JTHP01000001.1"/>
</dbReference>
<dbReference type="PROSITE" id="PS51257">
    <property type="entry name" value="PROKAR_LIPOPROTEIN"/>
    <property type="match status" value="1"/>
</dbReference>
<dbReference type="OrthoDB" id="258610at2"/>
<evidence type="ECO:0000313" key="4">
    <source>
        <dbReference type="EMBL" id="KJD47438.1"/>
    </source>
</evidence>
<keyword evidence="2" id="KW-0812">Transmembrane</keyword>